<protein>
    <submittedName>
        <fullName evidence="3">Outer membrane lipoprotein-sorting protein</fullName>
    </submittedName>
</protein>
<proteinExistence type="predicted"/>
<feature type="domain" description="Uncharacterized protein TP-0789" evidence="2">
    <location>
        <begin position="81"/>
        <end position="250"/>
    </location>
</feature>
<dbReference type="SUPFAM" id="SSF89392">
    <property type="entry name" value="Prokaryotic lipoproteins and lipoprotein localization factors"/>
    <property type="match status" value="1"/>
</dbReference>
<name>A0AAU7DLK7_9BACT</name>
<dbReference type="PANTHER" id="PTHR37507">
    <property type="entry name" value="SPORULATION PROTEIN YDCC"/>
    <property type="match status" value="1"/>
</dbReference>
<organism evidence="3">
    <name type="scientific">Telmatobacter sp. DSM 110680</name>
    <dbReference type="NCBI Taxonomy" id="3036704"/>
    <lineage>
        <taxon>Bacteria</taxon>
        <taxon>Pseudomonadati</taxon>
        <taxon>Acidobacteriota</taxon>
        <taxon>Terriglobia</taxon>
        <taxon>Terriglobales</taxon>
        <taxon>Acidobacteriaceae</taxon>
        <taxon>Telmatobacter</taxon>
    </lineage>
</organism>
<reference evidence="3" key="1">
    <citation type="submission" date="2023-03" db="EMBL/GenBank/DDBJ databases">
        <title>Edaphobacter sp.</title>
        <authorList>
            <person name="Huber K.J."/>
            <person name="Papendorf J."/>
            <person name="Pilke C."/>
            <person name="Bunk B."/>
            <person name="Sproeer C."/>
            <person name="Pester M."/>
        </authorList>
    </citation>
    <scope>NUCLEOTIDE SEQUENCE</scope>
    <source>
        <strain evidence="3">DSM 110680</strain>
    </source>
</reference>
<dbReference type="InterPro" id="IPR029046">
    <property type="entry name" value="LolA/LolB/LppX"/>
</dbReference>
<sequence length="256" mass="29220">MSKSISKVDLTLRSFLLLVTIAFIIAWAAIGHAATPDAQALLKRSDMYRNGWPAYSLNVKITNYESGKSDEESLYLVSQKGTDKTYVEFMSPRDKGRHLLMLGDDMWIYLPDTSRPVRITPLERLSGDASNGDIARTNYAVDYSAAYVRDEKVGSENCYVLDLTARRKGATYQRILYWVRTEDARPVRAEFYLTSGKHIKSATFDEYASSAGKMLLRRLTLYDEIRHNSHSVLNYSNPAPRDLPDKLFYQGRSDRF</sequence>
<gene>
    <name evidence="3" type="ORF">P8935_02205</name>
</gene>
<accession>A0AAU7DLK7</accession>
<dbReference type="CDD" id="cd16329">
    <property type="entry name" value="LolA_like"/>
    <property type="match status" value="1"/>
</dbReference>
<dbReference type="InterPro" id="IPR011220">
    <property type="entry name" value="UCP028205"/>
</dbReference>
<dbReference type="InterPro" id="IPR033399">
    <property type="entry name" value="TP_0789-like"/>
</dbReference>
<keyword evidence="3" id="KW-0449">Lipoprotein</keyword>
<dbReference type="PIRSF" id="PIRSF028205">
    <property type="entry name" value="UCP028205"/>
    <property type="match status" value="1"/>
</dbReference>
<dbReference type="AlphaFoldDB" id="A0AAU7DLK7"/>
<dbReference type="Gene3D" id="2.50.20.10">
    <property type="entry name" value="Lipoprotein localisation LolA/LolB/LppX"/>
    <property type="match status" value="1"/>
</dbReference>
<dbReference type="Pfam" id="PF17131">
    <property type="entry name" value="LolA_like"/>
    <property type="match status" value="1"/>
</dbReference>
<dbReference type="PANTHER" id="PTHR37507:SF2">
    <property type="entry name" value="SPORULATION PROTEIN YDCC"/>
    <property type="match status" value="1"/>
</dbReference>
<dbReference type="InterPro" id="IPR052944">
    <property type="entry name" value="Sporulation_related"/>
</dbReference>
<evidence type="ECO:0000259" key="2">
    <source>
        <dbReference type="Pfam" id="PF17131"/>
    </source>
</evidence>
<dbReference type="RefSeq" id="WP_348263376.1">
    <property type="nucleotide sequence ID" value="NZ_CP121196.1"/>
</dbReference>
<evidence type="ECO:0000313" key="3">
    <source>
        <dbReference type="EMBL" id="XBH18153.1"/>
    </source>
</evidence>
<keyword evidence="1" id="KW-0732">Signal</keyword>
<evidence type="ECO:0000256" key="1">
    <source>
        <dbReference type="ARBA" id="ARBA00022729"/>
    </source>
</evidence>
<dbReference type="EMBL" id="CP121196">
    <property type="protein sequence ID" value="XBH18153.1"/>
    <property type="molecule type" value="Genomic_DNA"/>
</dbReference>